<gene>
    <name evidence="1" type="ORF">GCM10023340_04930</name>
</gene>
<organism evidence="1 2">
    <name type="scientific">Nocardioides marinquilinus</name>
    <dbReference type="NCBI Taxonomy" id="1210400"/>
    <lineage>
        <taxon>Bacteria</taxon>
        <taxon>Bacillati</taxon>
        <taxon>Actinomycetota</taxon>
        <taxon>Actinomycetes</taxon>
        <taxon>Propionibacteriales</taxon>
        <taxon>Nocardioidaceae</taxon>
        <taxon>Nocardioides</taxon>
    </lineage>
</organism>
<sequence length="129" mass="13604">MHDVLRAALEPVLRDLRRTQTEEPVVYDSSWANDLPDQPAAMVGGPTGARGVSVLLADDEATRVASAADQVQEYVIESLLTAPTNWPPCPHHPETHPLEAHVVDDVAAWVCPRGGGVVAPVGGLSSPGT</sequence>
<evidence type="ECO:0000313" key="2">
    <source>
        <dbReference type="Proteomes" id="UP001500221"/>
    </source>
</evidence>
<dbReference type="Proteomes" id="UP001500221">
    <property type="component" value="Unassembled WGS sequence"/>
</dbReference>
<proteinExistence type="predicted"/>
<accession>A0ABP9P7U0</accession>
<keyword evidence="2" id="KW-1185">Reference proteome</keyword>
<name>A0ABP9P7U0_9ACTN</name>
<reference evidence="2" key="1">
    <citation type="journal article" date="2019" name="Int. J. Syst. Evol. Microbiol.">
        <title>The Global Catalogue of Microorganisms (GCM) 10K type strain sequencing project: providing services to taxonomists for standard genome sequencing and annotation.</title>
        <authorList>
            <consortium name="The Broad Institute Genomics Platform"/>
            <consortium name="The Broad Institute Genome Sequencing Center for Infectious Disease"/>
            <person name="Wu L."/>
            <person name="Ma J."/>
        </authorList>
    </citation>
    <scope>NUCLEOTIDE SEQUENCE [LARGE SCALE GENOMIC DNA]</scope>
    <source>
        <strain evidence="2">JCM 18459</strain>
    </source>
</reference>
<evidence type="ECO:0000313" key="1">
    <source>
        <dbReference type="EMBL" id="GAA5142059.1"/>
    </source>
</evidence>
<dbReference type="EMBL" id="BAABKG010000001">
    <property type="protein sequence ID" value="GAA5142059.1"/>
    <property type="molecule type" value="Genomic_DNA"/>
</dbReference>
<protein>
    <submittedName>
        <fullName evidence="1">Uncharacterized protein</fullName>
    </submittedName>
</protein>
<dbReference type="RefSeq" id="WP_345454187.1">
    <property type="nucleotide sequence ID" value="NZ_BAABKG010000001.1"/>
</dbReference>
<comment type="caution">
    <text evidence="1">The sequence shown here is derived from an EMBL/GenBank/DDBJ whole genome shotgun (WGS) entry which is preliminary data.</text>
</comment>